<dbReference type="InterPro" id="IPR007710">
    <property type="entry name" value="Nucleoside_deoxyribTrfase"/>
</dbReference>
<evidence type="ECO:0000313" key="1">
    <source>
        <dbReference type="EMBL" id="RHW50057.1"/>
    </source>
</evidence>
<dbReference type="EMBL" id="QOCR01000004">
    <property type="protein sequence ID" value="RHW50057.1"/>
    <property type="molecule type" value="Genomic_DNA"/>
</dbReference>
<comment type="caution">
    <text evidence="1">The sequence shown here is derived from an EMBL/GenBank/DDBJ whole genome shotgun (WGS) entry which is preliminary data.</text>
</comment>
<dbReference type="GO" id="GO:0016740">
    <property type="term" value="F:transferase activity"/>
    <property type="evidence" value="ECO:0007669"/>
    <property type="project" value="UniProtKB-KW"/>
</dbReference>
<protein>
    <submittedName>
        <fullName evidence="1">Nucleoside 2-deoxyribosyltransferase</fullName>
    </submittedName>
</protein>
<sequence>METKMTKKNILYFACSWFSTQEKEFMEKGQQALKQNPTVDWENTFCPLEHQYHNIDVSQHPEALADPAWQMGTFRNDLFGIDRADFVCGLFLPQKPDSGMAFEYGYAYATHTPIVSVIPDDDQSEINLMLLPSVTRYLHLSELATFDFNQIEFDLFSATAF</sequence>
<proteinExistence type="predicted"/>
<dbReference type="Gene3D" id="3.40.50.450">
    <property type="match status" value="1"/>
</dbReference>
<evidence type="ECO:0000313" key="2">
    <source>
        <dbReference type="Proteomes" id="UP000284109"/>
    </source>
</evidence>
<dbReference type="Pfam" id="PF05014">
    <property type="entry name" value="Nuc_deoxyrib_tr"/>
    <property type="match status" value="1"/>
</dbReference>
<dbReference type="SUPFAM" id="SSF52309">
    <property type="entry name" value="N-(deoxy)ribosyltransferase-like"/>
    <property type="match status" value="1"/>
</dbReference>
<keyword evidence="1" id="KW-0808">Transferase</keyword>
<reference evidence="1 2" key="1">
    <citation type="submission" date="2018-07" db="EMBL/GenBank/DDBJ databases">
        <title>Genome sequences of six Lactobacillus spp. isolated from bumble bee guts.</title>
        <authorList>
            <person name="Motta E.V.S."/>
            <person name="Moran N.A."/>
        </authorList>
    </citation>
    <scope>NUCLEOTIDE SEQUENCE [LARGE SCALE GENOMIC DNA]</scope>
    <source>
        <strain evidence="1 2">BI-1.1</strain>
    </source>
</reference>
<dbReference type="AlphaFoldDB" id="A0A3R6YRW1"/>
<gene>
    <name evidence="1" type="ORF">DS831_07815</name>
</gene>
<dbReference type="Proteomes" id="UP000284109">
    <property type="component" value="Unassembled WGS sequence"/>
</dbReference>
<keyword evidence="2" id="KW-1185">Reference proteome</keyword>
<organism evidence="1 2">
    <name type="scientific">Bombilactobacillus bombi</name>
    <dbReference type="NCBI Taxonomy" id="1303590"/>
    <lineage>
        <taxon>Bacteria</taxon>
        <taxon>Bacillati</taxon>
        <taxon>Bacillota</taxon>
        <taxon>Bacilli</taxon>
        <taxon>Lactobacillales</taxon>
        <taxon>Lactobacillaceae</taxon>
        <taxon>Bombilactobacillus</taxon>
    </lineage>
</organism>
<accession>A0A3R6YRW1</accession>
<name>A0A3R6YRW1_9LACO</name>
<dbReference type="OrthoDB" id="2313111at2"/>